<proteinExistence type="predicted"/>
<evidence type="ECO:0008006" key="3">
    <source>
        <dbReference type="Google" id="ProtNLM"/>
    </source>
</evidence>
<name>A0A7Z0VKC9_9GAMM</name>
<dbReference type="InterPro" id="IPR036249">
    <property type="entry name" value="Thioredoxin-like_sf"/>
</dbReference>
<accession>A0A7Z0VKC9</accession>
<gene>
    <name evidence="1" type="ORF">CODIS_26360</name>
</gene>
<dbReference type="EMBL" id="MARB01000014">
    <property type="protein sequence ID" value="ODJ87119.1"/>
    <property type="molecule type" value="Genomic_DNA"/>
</dbReference>
<dbReference type="SUPFAM" id="SSF52833">
    <property type="entry name" value="Thioredoxin-like"/>
    <property type="match status" value="1"/>
</dbReference>
<reference evidence="1 2" key="1">
    <citation type="submission" date="2016-06" db="EMBL/GenBank/DDBJ databases">
        <title>Genome sequence of endosymbiont of Candidatus Endolucinida thiodiazotropha.</title>
        <authorList>
            <person name="Poehlein A."/>
            <person name="Koenig S."/>
            <person name="Heiden S.E."/>
            <person name="Thuermer A."/>
            <person name="Voget S."/>
            <person name="Daniel R."/>
            <person name="Markert S."/>
            <person name="Gros O."/>
            <person name="Schweder T."/>
        </authorList>
    </citation>
    <scope>NUCLEOTIDE SEQUENCE [LARGE SCALE GENOMIC DNA]</scope>
    <source>
        <strain evidence="1 2">COS</strain>
    </source>
</reference>
<keyword evidence="2" id="KW-1185">Reference proteome</keyword>
<dbReference type="Proteomes" id="UP000094769">
    <property type="component" value="Unassembled WGS sequence"/>
</dbReference>
<dbReference type="AlphaFoldDB" id="A0A7Z0VKC9"/>
<protein>
    <recommendedName>
        <fullName evidence="3">Glutaredoxin</fullName>
    </recommendedName>
</protein>
<evidence type="ECO:0000313" key="2">
    <source>
        <dbReference type="Proteomes" id="UP000094769"/>
    </source>
</evidence>
<evidence type="ECO:0000313" key="1">
    <source>
        <dbReference type="EMBL" id="ODJ87119.1"/>
    </source>
</evidence>
<dbReference type="OrthoDB" id="8537427at2"/>
<comment type="caution">
    <text evidence="1">The sequence shown here is derived from an EMBL/GenBank/DDBJ whole genome shotgun (WGS) entry which is preliminary data.</text>
</comment>
<dbReference type="RefSeq" id="WP_069125664.1">
    <property type="nucleotide sequence ID" value="NZ_MARB01000014.1"/>
</dbReference>
<dbReference type="InterPro" id="IPR008554">
    <property type="entry name" value="Glutaredoxin-like"/>
</dbReference>
<organism evidence="1 2">
    <name type="scientific">Candidatus Thiodiazotropha endolucinida</name>
    <dbReference type="NCBI Taxonomy" id="1655433"/>
    <lineage>
        <taxon>Bacteria</taxon>
        <taxon>Pseudomonadati</taxon>
        <taxon>Pseudomonadota</taxon>
        <taxon>Gammaproteobacteria</taxon>
        <taxon>Chromatiales</taxon>
        <taxon>Sedimenticolaceae</taxon>
        <taxon>Candidatus Thiodiazotropha</taxon>
    </lineage>
</organism>
<dbReference type="Gene3D" id="3.40.30.10">
    <property type="entry name" value="Glutaredoxin"/>
    <property type="match status" value="1"/>
</dbReference>
<dbReference type="Pfam" id="PF05768">
    <property type="entry name" value="Glrx-like"/>
    <property type="match status" value="1"/>
</dbReference>
<sequence>MTALHFYYREGCHLCDDMLMELDRLQAEWGFELIEIDIDRNPAIREKYQTRIPLLEDHQGRCLSEYFLDQVTLLRYLQGA</sequence>